<evidence type="ECO:0000313" key="2">
    <source>
        <dbReference type="EMBL" id="MBK6971847.1"/>
    </source>
</evidence>
<dbReference type="Pfam" id="PF09626">
    <property type="entry name" value="DHC"/>
    <property type="match status" value="1"/>
</dbReference>
<proteinExistence type="predicted"/>
<name>A0A9D7E1C8_9PROT</name>
<dbReference type="InterPro" id="IPR018588">
    <property type="entry name" value="Dihaem_cytochrome-c"/>
</dbReference>
<feature type="signal peptide" evidence="1">
    <location>
        <begin position="1"/>
        <end position="20"/>
    </location>
</feature>
<reference evidence="2" key="1">
    <citation type="submission" date="2020-10" db="EMBL/GenBank/DDBJ databases">
        <title>Connecting structure to function with the recovery of over 1000 high-quality activated sludge metagenome-assembled genomes encoding full-length rRNA genes using long-read sequencing.</title>
        <authorList>
            <person name="Singleton C.M."/>
            <person name="Petriglieri F."/>
            <person name="Kristensen J.M."/>
            <person name="Kirkegaard R.H."/>
            <person name="Michaelsen T.Y."/>
            <person name="Andersen M.H."/>
            <person name="Karst S.M."/>
            <person name="Dueholm M.S."/>
            <person name="Nielsen P.H."/>
            <person name="Albertsen M."/>
        </authorList>
    </citation>
    <scope>NUCLEOTIDE SEQUENCE</scope>
    <source>
        <strain evidence="2">Bjer_18-Q3-R1-45_BAT3C.347</strain>
    </source>
</reference>
<gene>
    <name evidence="2" type="ORF">IPH26_02390</name>
</gene>
<organism evidence="2 3">
    <name type="scientific">Candidatus Methylophosphatis roskildensis</name>
    <dbReference type="NCBI Taxonomy" id="2899263"/>
    <lineage>
        <taxon>Bacteria</taxon>
        <taxon>Pseudomonadati</taxon>
        <taxon>Pseudomonadota</taxon>
        <taxon>Betaproteobacteria</taxon>
        <taxon>Nitrosomonadales</taxon>
        <taxon>Sterolibacteriaceae</taxon>
        <taxon>Candidatus Methylophosphatis</taxon>
    </lineage>
</organism>
<keyword evidence="1" id="KW-0732">Signal</keyword>
<sequence>MKVKAILICSALLASGSLLADGPRMPREIDKTWIEECGSCHLAYPPSLLTADNWRRMMGGLDRHFGSNASLDAASAAKITAFLERNASTRGQRNASSTLRITDTPWFVREHDEVSPAAWRDPNVKSAANCAACHRGADRGDYDDDDIVIPVTRR</sequence>
<comment type="caution">
    <text evidence="2">The sequence shown here is derived from an EMBL/GenBank/DDBJ whole genome shotgun (WGS) entry which is preliminary data.</text>
</comment>
<feature type="chain" id="PRO_5038888489" evidence="1">
    <location>
        <begin position="21"/>
        <end position="154"/>
    </location>
</feature>
<dbReference type="EMBL" id="JADJEV010000001">
    <property type="protein sequence ID" value="MBK6971847.1"/>
    <property type="molecule type" value="Genomic_DNA"/>
</dbReference>
<protein>
    <submittedName>
        <fullName evidence="2">Diheme cytochrome c</fullName>
    </submittedName>
</protein>
<accession>A0A9D7E1C8</accession>
<dbReference type="Proteomes" id="UP000807785">
    <property type="component" value="Unassembled WGS sequence"/>
</dbReference>
<evidence type="ECO:0000313" key="3">
    <source>
        <dbReference type="Proteomes" id="UP000807785"/>
    </source>
</evidence>
<evidence type="ECO:0000256" key="1">
    <source>
        <dbReference type="SAM" id="SignalP"/>
    </source>
</evidence>
<dbReference type="InterPro" id="IPR036280">
    <property type="entry name" value="Multihaem_cyt_sf"/>
</dbReference>
<dbReference type="AlphaFoldDB" id="A0A9D7E1C8"/>
<dbReference type="SUPFAM" id="SSF48695">
    <property type="entry name" value="Multiheme cytochromes"/>
    <property type="match status" value="1"/>
</dbReference>